<protein>
    <recommendedName>
        <fullName evidence="14">Purine nucleoside phosphorylase</fullName>
    </recommendedName>
</protein>
<dbReference type="PANTHER" id="PTHR30616">
    <property type="entry name" value="UNCHARACTERIZED PROTEIN YFIH"/>
    <property type="match status" value="1"/>
</dbReference>
<keyword evidence="6" id="KW-0479">Metal-binding</keyword>
<evidence type="ECO:0008006" key="14">
    <source>
        <dbReference type="Google" id="ProtNLM"/>
    </source>
</evidence>
<dbReference type="Pfam" id="PF02578">
    <property type="entry name" value="Cu-oxidase_4"/>
    <property type="match status" value="1"/>
</dbReference>
<dbReference type="CDD" id="cd16833">
    <property type="entry name" value="YfiH"/>
    <property type="match status" value="1"/>
</dbReference>
<gene>
    <name evidence="12" type="ORF">BLITH_0629</name>
</gene>
<keyword evidence="8" id="KW-0862">Zinc</keyword>
<evidence type="ECO:0000256" key="11">
    <source>
        <dbReference type="ARBA" id="ARBA00049893"/>
    </source>
</evidence>
<evidence type="ECO:0000256" key="10">
    <source>
        <dbReference type="ARBA" id="ARBA00048968"/>
    </source>
</evidence>
<evidence type="ECO:0000256" key="2">
    <source>
        <dbReference type="ARBA" id="ARBA00001947"/>
    </source>
</evidence>
<evidence type="ECO:0000256" key="3">
    <source>
        <dbReference type="ARBA" id="ARBA00003215"/>
    </source>
</evidence>
<dbReference type="EMBL" id="PEBW01000002">
    <property type="protein sequence ID" value="PTQ52450.1"/>
    <property type="molecule type" value="Genomic_DNA"/>
</dbReference>
<reference evidence="12 13" key="1">
    <citation type="submission" date="2017-08" db="EMBL/GenBank/DDBJ databases">
        <title>Burning lignite coal seam in the remote Altai Mountains harbors a hydrogen-driven thermophilic microbial community.</title>
        <authorList>
            <person name="Kadnikov V.V."/>
            <person name="Mardanov A.V."/>
            <person name="Ivasenko D."/>
            <person name="Beletsky A.V."/>
            <person name="Karnachuk O.V."/>
            <person name="Ravin N.V."/>
        </authorList>
    </citation>
    <scope>NUCLEOTIDE SEQUENCE [LARGE SCALE GENOMIC DNA]</scope>
    <source>
        <strain evidence="12">AL31</strain>
    </source>
</reference>
<evidence type="ECO:0000313" key="13">
    <source>
        <dbReference type="Proteomes" id="UP000244016"/>
    </source>
</evidence>
<sequence length="291" mass="31655">MEFARPGEEPFAYDSDNRLFWLRVRDAAAVVGGLTARDFDRRPGEPWGNLSPTRERDPAVAERRRRTLLALLGDELRLAAPRLTHGADAWILEAQEGGCRSALVREDGGEEALAPEVVPEADIAVTDCPGVVLFMTYADCLPLYVYAPARAIALAHAGWRGTVRNVAGRVVELLVRAFGADPGTLRAVVGPGISRASYEVGEDVLRALESLRERAGLADTEIERVLDRRPGGQARLDLPLLNALLLQKAGIPEDRIELSTLSTDGNGDLLFSHRREGGKAGRMAAFFLLRA</sequence>
<dbReference type="SUPFAM" id="SSF64438">
    <property type="entry name" value="CNF1/YfiH-like putative cysteine hydrolases"/>
    <property type="match status" value="1"/>
</dbReference>
<dbReference type="GO" id="GO:0016787">
    <property type="term" value="F:hydrolase activity"/>
    <property type="evidence" value="ECO:0007669"/>
    <property type="project" value="UniProtKB-KW"/>
</dbReference>
<dbReference type="GO" id="GO:0017061">
    <property type="term" value="F:S-methyl-5-thioadenosine phosphorylase activity"/>
    <property type="evidence" value="ECO:0007669"/>
    <property type="project" value="UniProtKB-EC"/>
</dbReference>
<comment type="catalytic activity">
    <reaction evidence="11">
        <text>S-methyl-5'-thioadenosine + phosphate = 5-(methylsulfanyl)-alpha-D-ribose 1-phosphate + adenine</text>
        <dbReference type="Rhea" id="RHEA:11852"/>
        <dbReference type="ChEBI" id="CHEBI:16708"/>
        <dbReference type="ChEBI" id="CHEBI:17509"/>
        <dbReference type="ChEBI" id="CHEBI:43474"/>
        <dbReference type="ChEBI" id="CHEBI:58533"/>
        <dbReference type="EC" id="2.4.2.28"/>
    </reaction>
    <physiologicalReaction direction="left-to-right" evidence="11">
        <dbReference type="Rhea" id="RHEA:11853"/>
    </physiologicalReaction>
</comment>
<proteinExistence type="inferred from homology"/>
<comment type="catalytic activity">
    <reaction evidence="9">
        <text>adenosine + H2O + H(+) = inosine + NH4(+)</text>
        <dbReference type="Rhea" id="RHEA:24408"/>
        <dbReference type="ChEBI" id="CHEBI:15377"/>
        <dbReference type="ChEBI" id="CHEBI:15378"/>
        <dbReference type="ChEBI" id="CHEBI:16335"/>
        <dbReference type="ChEBI" id="CHEBI:17596"/>
        <dbReference type="ChEBI" id="CHEBI:28938"/>
        <dbReference type="EC" id="3.5.4.4"/>
    </reaction>
    <physiologicalReaction direction="left-to-right" evidence="9">
        <dbReference type="Rhea" id="RHEA:24409"/>
    </physiologicalReaction>
</comment>
<keyword evidence="5" id="KW-0808">Transferase</keyword>
<evidence type="ECO:0000256" key="8">
    <source>
        <dbReference type="ARBA" id="ARBA00022833"/>
    </source>
</evidence>
<evidence type="ECO:0000256" key="6">
    <source>
        <dbReference type="ARBA" id="ARBA00022723"/>
    </source>
</evidence>
<dbReference type="PANTHER" id="PTHR30616:SF2">
    <property type="entry name" value="PURINE NUCLEOSIDE PHOSPHORYLASE LACC1"/>
    <property type="match status" value="1"/>
</dbReference>
<dbReference type="InterPro" id="IPR011324">
    <property type="entry name" value="Cytotoxic_necrot_fac-like_cat"/>
</dbReference>
<evidence type="ECO:0000256" key="4">
    <source>
        <dbReference type="ARBA" id="ARBA00007353"/>
    </source>
</evidence>
<evidence type="ECO:0000256" key="1">
    <source>
        <dbReference type="ARBA" id="ARBA00000553"/>
    </source>
</evidence>
<organism evidence="12 13">
    <name type="scientific">Brockia lithotrophica</name>
    <dbReference type="NCBI Taxonomy" id="933949"/>
    <lineage>
        <taxon>Bacteria</taxon>
        <taxon>Bacillati</taxon>
        <taxon>Bacillota</taxon>
        <taxon>Bacilli</taxon>
        <taxon>Bacillales</taxon>
        <taxon>Bacillales Family X. Incertae Sedis</taxon>
        <taxon>Brockia</taxon>
    </lineage>
</organism>
<dbReference type="Proteomes" id="UP000244016">
    <property type="component" value="Unassembled WGS sequence"/>
</dbReference>
<keyword evidence="7" id="KW-0378">Hydrolase</keyword>
<dbReference type="AlphaFoldDB" id="A0A2T5G8D7"/>
<accession>A0A2T5G8D7</accession>
<comment type="catalytic activity">
    <reaction evidence="1">
        <text>inosine + phosphate = alpha-D-ribose 1-phosphate + hypoxanthine</text>
        <dbReference type="Rhea" id="RHEA:27646"/>
        <dbReference type="ChEBI" id="CHEBI:17368"/>
        <dbReference type="ChEBI" id="CHEBI:17596"/>
        <dbReference type="ChEBI" id="CHEBI:43474"/>
        <dbReference type="ChEBI" id="CHEBI:57720"/>
        <dbReference type="EC" id="2.4.2.1"/>
    </reaction>
    <physiologicalReaction direction="left-to-right" evidence="1">
        <dbReference type="Rhea" id="RHEA:27647"/>
    </physiologicalReaction>
</comment>
<dbReference type="GO" id="GO:0005507">
    <property type="term" value="F:copper ion binding"/>
    <property type="evidence" value="ECO:0007669"/>
    <property type="project" value="TreeGrafter"/>
</dbReference>
<evidence type="ECO:0000256" key="7">
    <source>
        <dbReference type="ARBA" id="ARBA00022801"/>
    </source>
</evidence>
<comment type="cofactor">
    <cofactor evidence="2">
        <name>Zn(2+)</name>
        <dbReference type="ChEBI" id="CHEBI:29105"/>
    </cofactor>
</comment>
<name>A0A2T5G8D7_9BACL</name>
<evidence type="ECO:0000256" key="9">
    <source>
        <dbReference type="ARBA" id="ARBA00047989"/>
    </source>
</evidence>
<evidence type="ECO:0000313" key="12">
    <source>
        <dbReference type="EMBL" id="PTQ52450.1"/>
    </source>
</evidence>
<dbReference type="InterPro" id="IPR003730">
    <property type="entry name" value="Cu_polyphenol_OxRdtase"/>
</dbReference>
<comment type="function">
    <text evidence="3">Purine nucleoside enzyme that catalyzes the phosphorolysis of adenosine and inosine nucleosides, yielding D-ribose 1-phosphate and the respective free bases, adenine and hypoxanthine. Also catalyzes the phosphorolysis of S-methyl-5'-thioadenosine into adenine and S-methyl-5-thio-alpha-D-ribose 1-phosphate. Also has adenosine deaminase activity.</text>
</comment>
<dbReference type="Gene3D" id="3.60.140.10">
    <property type="entry name" value="CNF1/YfiH-like putative cysteine hydrolases"/>
    <property type="match status" value="1"/>
</dbReference>
<comment type="caution">
    <text evidence="12">The sequence shown here is derived from an EMBL/GenBank/DDBJ whole genome shotgun (WGS) entry which is preliminary data.</text>
</comment>
<comment type="similarity">
    <text evidence="4">Belongs to the purine nucleoside phosphorylase YfiH/LACC1 family.</text>
</comment>
<comment type="catalytic activity">
    <reaction evidence="10">
        <text>adenosine + phosphate = alpha-D-ribose 1-phosphate + adenine</text>
        <dbReference type="Rhea" id="RHEA:27642"/>
        <dbReference type="ChEBI" id="CHEBI:16335"/>
        <dbReference type="ChEBI" id="CHEBI:16708"/>
        <dbReference type="ChEBI" id="CHEBI:43474"/>
        <dbReference type="ChEBI" id="CHEBI:57720"/>
        <dbReference type="EC" id="2.4.2.1"/>
    </reaction>
    <physiologicalReaction direction="left-to-right" evidence="10">
        <dbReference type="Rhea" id="RHEA:27643"/>
    </physiologicalReaction>
</comment>
<evidence type="ECO:0000256" key="5">
    <source>
        <dbReference type="ARBA" id="ARBA00022679"/>
    </source>
</evidence>
<dbReference type="InterPro" id="IPR038371">
    <property type="entry name" value="Cu_polyphenol_OxRdtase_sf"/>
</dbReference>